<dbReference type="PANTHER" id="PTHR35046">
    <property type="entry name" value="ZINC KNUCKLE (CCHC-TYPE) FAMILY PROTEIN"/>
    <property type="match status" value="1"/>
</dbReference>
<comment type="caution">
    <text evidence="3">The sequence shown here is derived from an EMBL/GenBank/DDBJ whole genome shotgun (WGS) entry which is preliminary data.</text>
</comment>
<sequence length="195" mass="22853">MLGALNLPTEQNAGDSGQAQNPRNRQDTGDFCFKANILVFSECLNIEEFLDWLSKVDWFFEYSEVPEEKRVKLVAYRLKEGASAWWDHVQENQGHVGKQPVQTWERMRRMLKARFLPLDYEKYLFMRYQRCMQGPRSVHDYTAKFLRLAERNALNESESQQVARRILDKAPGTPDPQIDKRHSEIGLHTPKGHKD</sequence>
<proteinExistence type="predicted"/>
<evidence type="ECO:0000256" key="1">
    <source>
        <dbReference type="SAM" id="MobiDB-lite"/>
    </source>
</evidence>
<dbReference type="InterPro" id="IPR005162">
    <property type="entry name" value="Retrotrans_gag_dom"/>
</dbReference>
<feature type="domain" description="Retrotransposon gag" evidence="2">
    <location>
        <begin position="72"/>
        <end position="162"/>
    </location>
</feature>
<dbReference type="STRING" id="22663.A0A2I0JV05"/>
<feature type="region of interest" description="Disordered" evidence="1">
    <location>
        <begin position="1"/>
        <end position="25"/>
    </location>
</feature>
<feature type="region of interest" description="Disordered" evidence="1">
    <location>
        <begin position="159"/>
        <end position="195"/>
    </location>
</feature>
<name>A0A2I0JV05_PUNGR</name>
<dbReference type="Proteomes" id="UP000233551">
    <property type="component" value="Unassembled WGS sequence"/>
</dbReference>
<evidence type="ECO:0000313" key="3">
    <source>
        <dbReference type="EMBL" id="PKI59296.1"/>
    </source>
</evidence>
<protein>
    <recommendedName>
        <fullName evidence="2">Retrotransposon gag domain-containing protein</fullName>
    </recommendedName>
</protein>
<dbReference type="PANTHER" id="PTHR35046:SF18">
    <property type="entry name" value="RNA-DIRECTED DNA POLYMERASE"/>
    <property type="match status" value="1"/>
</dbReference>
<keyword evidence="4" id="KW-1185">Reference proteome</keyword>
<dbReference type="EMBL" id="PGOL01001308">
    <property type="protein sequence ID" value="PKI59296.1"/>
    <property type="molecule type" value="Genomic_DNA"/>
</dbReference>
<accession>A0A2I0JV05</accession>
<dbReference type="AlphaFoldDB" id="A0A2I0JV05"/>
<gene>
    <name evidence="3" type="ORF">CRG98_020316</name>
</gene>
<feature type="compositionally biased region" description="Polar residues" evidence="1">
    <location>
        <begin position="8"/>
        <end position="23"/>
    </location>
</feature>
<evidence type="ECO:0000259" key="2">
    <source>
        <dbReference type="Pfam" id="PF03732"/>
    </source>
</evidence>
<reference evidence="3 4" key="1">
    <citation type="submission" date="2017-11" db="EMBL/GenBank/DDBJ databases">
        <title>De-novo sequencing of pomegranate (Punica granatum L.) genome.</title>
        <authorList>
            <person name="Akparov Z."/>
            <person name="Amiraslanov A."/>
            <person name="Hajiyeva S."/>
            <person name="Abbasov M."/>
            <person name="Kaur K."/>
            <person name="Hamwieh A."/>
            <person name="Solovyev V."/>
            <person name="Salamov A."/>
            <person name="Braich B."/>
            <person name="Kosarev P."/>
            <person name="Mahmoud A."/>
            <person name="Hajiyev E."/>
            <person name="Babayeva S."/>
            <person name="Izzatullayeva V."/>
            <person name="Mammadov A."/>
            <person name="Mammadov A."/>
            <person name="Sharifova S."/>
            <person name="Ojaghi J."/>
            <person name="Eynullazada K."/>
            <person name="Bayramov B."/>
            <person name="Abdulazimova A."/>
            <person name="Shahmuradov I."/>
        </authorList>
    </citation>
    <scope>NUCLEOTIDE SEQUENCE [LARGE SCALE GENOMIC DNA]</scope>
    <source>
        <strain evidence="4">cv. AG2017</strain>
        <tissue evidence="3">Leaf</tissue>
    </source>
</reference>
<organism evidence="3 4">
    <name type="scientific">Punica granatum</name>
    <name type="common">Pomegranate</name>
    <dbReference type="NCBI Taxonomy" id="22663"/>
    <lineage>
        <taxon>Eukaryota</taxon>
        <taxon>Viridiplantae</taxon>
        <taxon>Streptophyta</taxon>
        <taxon>Embryophyta</taxon>
        <taxon>Tracheophyta</taxon>
        <taxon>Spermatophyta</taxon>
        <taxon>Magnoliopsida</taxon>
        <taxon>eudicotyledons</taxon>
        <taxon>Gunneridae</taxon>
        <taxon>Pentapetalae</taxon>
        <taxon>rosids</taxon>
        <taxon>malvids</taxon>
        <taxon>Myrtales</taxon>
        <taxon>Lythraceae</taxon>
        <taxon>Punica</taxon>
    </lineage>
</organism>
<evidence type="ECO:0000313" key="4">
    <source>
        <dbReference type="Proteomes" id="UP000233551"/>
    </source>
</evidence>
<dbReference type="Pfam" id="PF03732">
    <property type="entry name" value="Retrotrans_gag"/>
    <property type="match status" value="1"/>
</dbReference>